<keyword evidence="1" id="KW-0732">Signal</keyword>
<protein>
    <submittedName>
        <fullName evidence="2">Uncharacterized protein</fullName>
    </submittedName>
</protein>
<gene>
    <name evidence="2" type="ORF">B0H17DRAFT_1138358</name>
</gene>
<feature type="signal peptide" evidence="1">
    <location>
        <begin position="1"/>
        <end position="18"/>
    </location>
</feature>
<keyword evidence="3" id="KW-1185">Reference proteome</keyword>
<evidence type="ECO:0000256" key="1">
    <source>
        <dbReference type="SAM" id="SignalP"/>
    </source>
</evidence>
<dbReference type="AlphaFoldDB" id="A0AAD7DA61"/>
<dbReference type="EMBL" id="JARKIE010000116">
    <property type="protein sequence ID" value="KAJ7681609.1"/>
    <property type="molecule type" value="Genomic_DNA"/>
</dbReference>
<comment type="caution">
    <text evidence="2">The sequence shown here is derived from an EMBL/GenBank/DDBJ whole genome shotgun (WGS) entry which is preliminary data.</text>
</comment>
<accession>A0AAD7DA61</accession>
<feature type="chain" id="PRO_5041992626" evidence="1">
    <location>
        <begin position="19"/>
        <end position="187"/>
    </location>
</feature>
<evidence type="ECO:0000313" key="2">
    <source>
        <dbReference type="EMBL" id="KAJ7681609.1"/>
    </source>
</evidence>
<proteinExistence type="predicted"/>
<sequence length="187" mass="20722">MAKLVGSVILLASRALQGDYTSPGFTARLSLGNLKPKPKPTEASLLVWPGLTKPRLGWRGFWLQVKASESLLGKPTIPAPVLGGNGLCKKNPRDSRAPRLDLELLRCCGGFPRILAGQPFMGLWRSSSYFLFNLHWRGHDTASARHPPTLKKVRNTVLRDLRNEFGKCRVTPRQCALKRLLGLEACK</sequence>
<name>A0AAD7DA61_MYCRO</name>
<evidence type="ECO:0000313" key="3">
    <source>
        <dbReference type="Proteomes" id="UP001221757"/>
    </source>
</evidence>
<reference evidence="2" key="1">
    <citation type="submission" date="2023-03" db="EMBL/GenBank/DDBJ databases">
        <title>Massive genome expansion in bonnet fungi (Mycena s.s.) driven by repeated elements and novel gene families across ecological guilds.</title>
        <authorList>
            <consortium name="Lawrence Berkeley National Laboratory"/>
            <person name="Harder C.B."/>
            <person name="Miyauchi S."/>
            <person name="Viragh M."/>
            <person name="Kuo A."/>
            <person name="Thoen E."/>
            <person name="Andreopoulos B."/>
            <person name="Lu D."/>
            <person name="Skrede I."/>
            <person name="Drula E."/>
            <person name="Henrissat B."/>
            <person name="Morin E."/>
            <person name="Kohler A."/>
            <person name="Barry K."/>
            <person name="LaButti K."/>
            <person name="Morin E."/>
            <person name="Salamov A."/>
            <person name="Lipzen A."/>
            <person name="Mereny Z."/>
            <person name="Hegedus B."/>
            <person name="Baldrian P."/>
            <person name="Stursova M."/>
            <person name="Weitz H."/>
            <person name="Taylor A."/>
            <person name="Grigoriev I.V."/>
            <person name="Nagy L.G."/>
            <person name="Martin F."/>
            <person name="Kauserud H."/>
        </authorList>
    </citation>
    <scope>NUCLEOTIDE SEQUENCE</scope>
    <source>
        <strain evidence="2">CBHHK067</strain>
    </source>
</reference>
<dbReference type="Proteomes" id="UP001221757">
    <property type="component" value="Unassembled WGS sequence"/>
</dbReference>
<organism evidence="2 3">
    <name type="scientific">Mycena rosella</name>
    <name type="common">Pink bonnet</name>
    <name type="synonym">Agaricus rosellus</name>
    <dbReference type="NCBI Taxonomy" id="1033263"/>
    <lineage>
        <taxon>Eukaryota</taxon>
        <taxon>Fungi</taxon>
        <taxon>Dikarya</taxon>
        <taxon>Basidiomycota</taxon>
        <taxon>Agaricomycotina</taxon>
        <taxon>Agaricomycetes</taxon>
        <taxon>Agaricomycetidae</taxon>
        <taxon>Agaricales</taxon>
        <taxon>Marasmiineae</taxon>
        <taxon>Mycenaceae</taxon>
        <taxon>Mycena</taxon>
    </lineage>
</organism>